<evidence type="ECO:0000256" key="2">
    <source>
        <dbReference type="RuleBase" id="RU341113"/>
    </source>
</evidence>
<dbReference type="Pfam" id="PF01244">
    <property type="entry name" value="Peptidase_M19"/>
    <property type="match status" value="1"/>
</dbReference>
<keyword evidence="4" id="KW-1185">Reference proteome</keyword>
<dbReference type="GO" id="GO:0070573">
    <property type="term" value="F:metallodipeptidase activity"/>
    <property type="evidence" value="ECO:0007669"/>
    <property type="project" value="InterPro"/>
</dbReference>
<comment type="similarity">
    <text evidence="2">Belongs to the metallo-dependent hydrolases superfamily. Peptidase M19 family.</text>
</comment>
<dbReference type="InterPro" id="IPR032466">
    <property type="entry name" value="Metal_Hydrolase"/>
</dbReference>
<dbReference type="GO" id="GO:0006508">
    <property type="term" value="P:proteolysis"/>
    <property type="evidence" value="ECO:0007669"/>
    <property type="project" value="UniProtKB-KW"/>
</dbReference>
<dbReference type="PROSITE" id="PS51365">
    <property type="entry name" value="RENAL_DIPEPTIDASE_2"/>
    <property type="match status" value="1"/>
</dbReference>
<keyword evidence="2" id="KW-0378">Hydrolase</keyword>
<dbReference type="InterPro" id="IPR008257">
    <property type="entry name" value="Pept_M19"/>
</dbReference>
<comment type="cofactor">
    <cofactor evidence="2">
        <name>Zn(2+)</name>
        <dbReference type="ChEBI" id="CHEBI:29105"/>
    </cofactor>
</comment>
<dbReference type="OrthoDB" id="445695at2759"/>
<gene>
    <name evidence="3" type="ORF">G7Y89_g1494</name>
</gene>
<name>A0A8H4W9H5_9HELO</name>
<dbReference type="PANTHER" id="PTHR10443:SF12">
    <property type="entry name" value="DIPEPTIDASE"/>
    <property type="match status" value="1"/>
</dbReference>
<evidence type="ECO:0000313" key="3">
    <source>
        <dbReference type="EMBL" id="KAF4636600.1"/>
    </source>
</evidence>
<dbReference type="EC" id="3.4.13.19" evidence="2"/>
<keyword evidence="2" id="KW-0482">Metalloprotease</keyword>
<organism evidence="3 4">
    <name type="scientific">Cudoniella acicularis</name>
    <dbReference type="NCBI Taxonomy" id="354080"/>
    <lineage>
        <taxon>Eukaryota</taxon>
        <taxon>Fungi</taxon>
        <taxon>Dikarya</taxon>
        <taxon>Ascomycota</taxon>
        <taxon>Pezizomycotina</taxon>
        <taxon>Leotiomycetes</taxon>
        <taxon>Helotiales</taxon>
        <taxon>Tricladiaceae</taxon>
        <taxon>Cudoniella</taxon>
    </lineage>
</organism>
<keyword evidence="2" id="KW-0862">Zinc</keyword>
<dbReference type="SUPFAM" id="SSF51556">
    <property type="entry name" value="Metallo-dependent hydrolases"/>
    <property type="match status" value="1"/>
</dbReference>
<dbReference type="Gene3D" id="3.20.20.140">
    <property type="entry name" value="Metal-dependent hydrolases"/>
    <property type="match status" value="1"/>
</dbReference>
<keyword evidence="1 2" id="KW-0224">Dipeptidase</keyword>
<dbReference type="AlphaFoldDB" id="A0A8H4W9H5"/>
<dbReference type="Proteomes" id="UP000566819">
    <property type="component" value="Unassembled WGS sequence"/>
</dbReference>
<comment type="caution">
    <text evidence="3">The sequence shown here is derived from an EMBL/GenBank/DDBJ whole genome shotgun (WGS) entry which is preliminary data.</text>
</comment>
<dbReference type="EMBL" id="JAAMPI010000058">
    <property type="protein sequence ID" value="KAF4636600.1"/>
    <property type="molecule type" value="Genomic_DNA"/>
</dbReference>
<dbReference type="GO" id="GO:0046872">
    <property type="term" value="F:metal ion binding"/>
    <property type="evidence" value="ECO:0007669"/>
    <property type="project" value="UniProtKB-UniRule"/>
</dbReference>
<accession>A0A8H4W9H5</accession>
<comment type="catalytic activity">
    <reaction evidence="2">
        <text>an L-aminoacyl-L-amino acid + H2O = 2 an L-alpha-amino acid</text>
        <dbReference type="Rhea" id="RHEA:48940"/>
        <dbReference type="ChEBI" id="CHEBI:15377"/>
        <dbReference type="ChEBI" id="CHEBI:59869"/>
        <dbReference type="ChEBI" id="CHEBI:77460"/>
        <dbReference type="EC" id="3.4.13.19"/>
    </reaction>
</comment>
<reference evidence="3 4" key="1">
    <citation type="submission" date="2020-03" db="EMBL/GenBank/DDBJ databases">
        <title>Draft Genome Sequence of Cudoniella acicularis.</title>
        <authorList>
            <person name="Buettner E."/>
            <person name="Kellner H."/>
        </authorList>
    </citation>
    <scope>NUCLEOTIDE SEQUENCE [LARGE SCALE GENOMIC DNA]</scope>
    <source>
        <strain evidence="3 4">DSM 108380</strain>
    </source>
</reference>
<keyword evidence="2" id="KW-0645">Protease</keyword>
<dbReference type="PANTHER" id="PTHR10443">
    <property type="entry name" value="MICROSOMAL DIPEPTIDASE"/>
    <property type="match status" value="1"/>
</dbReference>
<dbReference type="CDD" id="cd01301">
    <property type="entry name" value="rDP_like"/>
    <property type="match status" value="1"/>
</dbReference>
<evidence type="ECO:0000313" key="4">
    <source>
        <dbReference type="Proteomes" id="UP000566819"/>
    </source>
</evidence>
<evidence type="ECO:0000256" key="1">
    <source>
        <dbReference type="ARBA" id="ARBA00022997"/>
    </source>
</evidence>
<proteinExistence type="inferred from homology"/>
<keyword evidence="2" id="KW-0479">Metal-binding</keyword>
<protein>
    <recommendedName>
        <fullName evidence="2">Dipeptidase</fullName>
        <ecNumber evidence="2">3.4.13.19</ecNumber>
    </recommendedName>
</protein>
<sequence length="444" mass="49265">MQTVRIALPEARISETPRSTGACQFQVQVFKARECGIVTQGAQGKKNEEGNMDQDEASREAIEILGLTPLIDGHNDFPHLIRGFYDNKIQNSRFDEESSLVGHVDLKRLREGRSGGVFLSAYVDCPLQNKQNDFRDEIHLETIHDTLQQIDLIHRLIDKNSSTLALASNSSDIMRIFETENKIACLIGVEGLHQIGNSASILRMYHRLGVRYVTLTHNANNMYADSATVPGFHGGLSDAGREMVREMNRIGMTIDLSHTSAQTAEQVLDLSSAPVAFTHSSTDAACPNPRNVTDVCLDKLQKNNGIIMISFIPGLTHSKPEEASIQHVVDHILYVASRIGFDHIGIGTDFDGMEKGVQGLEDVSKFPDLVALLLEKGVEKDNVQKIVGLNVIRVLKDVENFALQERNKNVAGESEALPLLEDDIKQLWNDGIRSYVRQVYPDRG</sequence>